<name>A0A368UTL7_9BACT</name>
<dbReference type="EMBL" id="QPIZ01000018">
    <property type="protein sequence ID" value="RCW31380.1"/>
    <property type="molecule type" value="Genomic_DNA"/>
</dbReference>
<evidence type="ECO:0000313" key="2">
    <source>
        <dbReference type="Proteomes" id="UP000252733"/>
    </source>
</evidence>
<sequence length="156" mass="18031">MNKILTDYYRMEHLPGTKSKSRMDCTLSTKSYPELETLRNKAGKLFFYFHDVPEHFHARAKRKADKAITKTKSISSVYIPEITLPLGYGDIKGSQDALVFVFNEDFTRMDVFVARGQRNNRISLYNLLADGELDEEMEELQVQAQTEKEPDLLTTK</sequence>
<accession>A0A368UTL7</accession>
<gene>
    <name evidence="1" type="ORF">DFO77_11897</name>
</gene>
<comment type="caution">
    <text evidence="1">The sequence shown here is derived from an EMBL/GenBank/DDBJ whole genome shotgun (WGS) entry which is preliminary data.</text>
</comment>
<protein>
    <submittedName>
        <fullName evidence="1">Uncharacterized protein</fullName>
    </submittedName>
</protein>
<keyword evidence="2" id="KW-1185">Reference proteome</keyword>
<dbReference type="RefSeq" id="WP_114437492.1">
    <property type="nucleotide sequence ID" value="NZ_QPIZ01000018.1"/>
</dbReference>
<evidence type="ECO:0000313" key="1">
    <source>
        <dbReference type="EMBL" id="RCW31380.1"/>
    </source>
</evidence>
<reference evidence="1 2" key="1">
    <citation type="submission" date="2018-07" db="EMBL/GenBank/DDBJ databases">
        <title>Freshwater and sediment microbial communities from various areas in North America, analyzing microbe dynamics in response to fracking.</title>
        <authorList>
            <person name="Lamendella R."/>
        </authorList>
    </citation>
    <scope>NUCLEOTIDE SEQUENCE [LARGE SCALE GENOMIC DNA]</scope>
    <source>
        <strain evidence="1 2">160A</strain>
    </source>
</reference>
<organism evidence="1 2">
    <name type="scientific">Marinilabilia salmonicolor</name>
    <dbReference type="NCBI Taxonomy" id="989"/>
    <lineage>
        <taxon>Bacteria</taxon>
        <taxon>Pseudomonadati</taxon>
        <taxon>Bacteroidota</taxon>
        <taxon>Bacteroidia</taxon>
        <taxon>Marinilabiliales</taxon>
        <taxon>Marinilabiliaceae</taxon>
        <taxon>Marinilabilia</taxon>
    </lineage>
</organism>
<proteinExistence type="predicted"/>
<dbReference type="Proteomes" id="UP000252733">
    <property type="component" value="Unassembled WGS sequence"/>
</dbReference>
<dbReference type="AlphaFoldDB" id="A0A368UTL7"/>